<dbReference type="PROSITE" id="PS51459">
    <property type="entry name" value="FIDO"/>
    <property type="match status" value="1"/>
</dbReference>
<feature type="active site" evidence="1">
    <location>
        <position position="373"/>
    </location>
</feature>
<keyword evidence="5" id="KW-1185">Reference proteome</keyword>
<dbReference type="STRING" id="1328759.A0A5C2S1G0"/>
<dbReference type="OrthoDB" id="439046at2759"/>
<dbReference type="Gene3D" id="1.10.3290.10">
    <property type="entry name" value="Fido-like domain"/>
    <property type="match status" value="1"/>
</dbReference>
<dbReference type="InterPro" id="IPR003812">
    <property type="entry name" value="Fido"/>
</dbReference>
<keyword evidence="2" id="KW-0067">ATP-binding</keyword>
<dbReference type="AlphaFoldDB" id="A0A5C2S1G0"/>
<proteinExistence type="predicted"/>
<evidence type="ECO:0000313" key="5">
    <source>
        <dbReference type="Proteomes" id="UP000313359"/>
    </source>
</evidence>
<organism evidence="4 5">
    <name type="scientific">Lentinus tigrinus ALCF2SS1-6</name>
    <dbReference type="NCBI Taxonomy" id="1328759"/>
    <lineage>
        <taxon>Eukaryota</taxon>
        <taxon>Fungi</taxon>
        <taxon>Dikarya</taxon>
        <taxon>Basidiomycota</taxon>
        <taxon>Agaricomycotina</taxon>
        <taxon>Agaricomycetes</taxon>
        <taxon>Polyporales</taxon>
        <taxon>Polyporaceae</taxon>
        <taxon>Lentinus</taxon>
    </lineage>
</organism>
<dbReference type="Proteomes" id="UP000313359">
    <property type="component" value="Unassembled WGS sequence"/>
</dbReference>
<dbReference type="InterPro" id="IPR040198">
    <property type="entry name" value="Fido_containing"/>
</dbReference>
<accession>A0A5C2S1G0</accession>
<evidence type="ECO:0000256" key="1">
    <source>
        <dbReference type="PIRSR" id="PIRSR640198-1"/>
    </source>
</evidence>
<dbReference type="PANTHER" id="PTHR13504:SF38">
    <property type="entry name" value="FIDO DOMAIN-CONTAINING PROTEIN"/>
    <property type="match status" value="1"/>
</dbReference>
<name>A0A5C2S1G0_9APHY</name>
<evidence type="ECO:0000256" key="2">
    <source>
        <dbReference type="PIRSR" id="PIRSR640198-2"/>
    </source>
</evidence>
<evidence type="ECO:0000259" key="3">
    <source>
        <dbReference type="PROSITE" id="PS51459"/>
    </source>
</evidence>
<protein>
    <submittedName>
        <fullName evidence="4">Fic-domain-containing protein</fullName>
    </submittedName>
</protein>
<sequence length="452" mass="50797">MVPPTPIKLHLSRFVNKGRPSESLDHIQETSEIPADILDTDLAAELEVSISADPNDDYRCAAVGRLWESMLDRYPDTPFLILRVADMRLALGQKVTALTLYEKLQNKVNDPAFSAWLETFRTATYSELRERLRQYLRDSTRFTPSQRWKSGTCNSPFPYCKLQRSHIASLRSSWDGLCSGDREGVMARYINYHSIETNALEGVVSFDNDTVARLVREGFQSEVPVYEGNITDGAVRDVPEALSILQDTSEALKTIIGLIEETNFQLSVDTICRLHKILMKTSRILRIRGRGEDRLSYVNIGVTRQHTYANVFASSIPRQGEKPIVVQFCPYHEVDAELTTFCARFNELMRATVPDMDPFAAAAWTSHVFVTIHPFEDGNGRSSRIIASIPLLKHGLPPLCVPADDKSTYISGLNVLRANSDGDYSRHMEDLYSMTTTSLSTVAKILGRTPIV</sequence>
<dbReference type="PANTHER" id="PTHR13504">
    <property type="entry name" value="FIDO DOMAIN-CONTAINING PROTEIN DDB_G0283145"/>
    <property type="match status" value="1"/>
</dbReference>
<gene>
    <name evidence="4" type="ORF">L227DRAFT_552111</name>
</gene>
<dbReference type="Pfam" id="PF02661">
    <property type="entry name" value="Fic"/>
    <property type="match status" value="1"/>
</dbReference>
<dbReference type="EMBL" id="ML122281">
    <property type="protein sequence ID" value="RPD57333.1"/>
    <property type="molecule type" value="Genomic_DNA"/>
</dbReference>
<dbReference type="SUPFAM" id="SSF140931">
    <property type="entry name" value="Fic-like"/>
    <property type="match status" value="1"/>
</dbReference>
<feature type="domain" description="Fido" evidence="3">
    <location>
        <begin position="266"/>
        <end position="434"/>
    </location>
</feature>
<feature type="binding site" evidence="2">
    <location>
        <begin position="377"/>
        <end position="384"/>
    </location>
    <ligand>
        <name>ATP</name>
        <dbReference type="ChEBI" id="CHEBI:30616"/>
    </ligand>
</feature>
<keyword evidence="2" id="KW-0547">Nucleotide-binding</keyword>
<dbReference type="InterPro" id="IPR036597">
    <property type="entry name" value="Fido-like_dom_sf"/>
</dbReference>
<reference evidence="4" key="1">
    <citation type="journal article" date="2018" name="Genome Biol. Evol.">
        <title>Genomics and development of Lentinus tigrinus, a white-rot wood-decaying mushroom with dimorphic fruiting bodies.</title>
        <authorList>
            <person name="Wu B."/>
            <person name="Xu Z."/>
            <person name="Knudson A."/>
            <person name="Carlson A."/>
            <person name="Chen N."/>
            <person name="Kovaka S."/>
            <person name="LaButti K."/>
            <person name="Lipzen A."/>
            <person name="Pennachio C."/>
            <person name="Riley R."/>
            <person name="Schakwitz W."/>
            <person name="Umezawa K."/>
            <person name="Ohm R.A."/>
            <person name="Grigoriev I.V."/>
            <person name="Nagy L.G."/>
            <person name="Gibbons J."/>
            <person name="Hibbett D."/>
        </authorList>
    </citation>
    <scope>NUCLEOTIDE SEQUENCE [LARGE SCALE GENOMIC DNA]</scope>
    <source>
        <strain evidence="4">ALCF2SS1-6</strain>
    </source>
</reference>
<dbReference type="GO" id="GO:0005524">
    <property type="term" value="F:ATP binding"/>
    <property type="evidence" value="ECO:0007669"/>
    <property type="project" value="UniProtKB-KW"/>
</dbReference>
<evidence type="ECO:0000313" key="4">
    <source>
        <dbReference type="EMBL" id="RPD57333.1"/>
    </source>
</evidence>